<proteinExistence type="predicted"/>
<organism evidence="3 4">
    <name type="scientific">Mucor plumbeus</name>
    <dbReference type="NCBI Taxonomy" id="97098"/>
    <lineage>
        <taxon>Eukaryota</taxon>
        <taxon>Fungi</taxon>
        <taxon>Fungi incertae sedis</taxon>
        <taxon>Mucoromycota</taxon>
        <taxon>Mucoromycotina</taxon>
        <taxon>Mucoromycetes</taxon>
        <taxon>Mucorales</taxon>
        <taxon>Mucorineae</taxon>
        <taxon>Mucoraceae</taxon>
        <taxon>Mucor</taxon>
    </lineage>
</organism>
<dbReference type="CDD" id="cd01647">
    <property type="entry name" value="RT_LTR"/>
    <property type="match status" value="1"/>
</dbReference>
<gene>
    <name evidence="3" type="ORF">INT46_007762</name>
</gene>
<dbReference type="EMBL" id="JAEPRC010001008">
    <property type="protein sequence ID" value="KAG2190276.1"/>
    <property type="molecule type" value="Genomic_DNA"/>
</dbReference>
<dbReference type="Gene3D" id="3.10.10.10">
    <property type="entry name" value="HIV Type 1 Reverse Transcriptase, subunit A, domain 1"/>
    <property type="match status" value="1"/>
</dbReference>
<dbReference type="Gene3D" id="3.30.70.270">
    <property type="match status" value="1"/>
</dbReference>
<dbReference type="OrthoDB" id="2286375at2759"/>
<dbReference type="AlphaFoldDB" id="A0A8H7QF42"/>
<reference evidence="3" key="1">
    <citation type="submission" date="2020-12" db="EMBL/GenBank/DDBJ databases">
        <title>Metabolic potential, ecology and presence of endohyphal bacteria is reflected in genomic diversity of Mucoromycotina.</title>
        <authorList>
            <person name="Muszewska A."/>
            <person name="Okrasinska A."/>
            <person name="Steczkiewicz K."/>
            <person name="Drgas O."/>
            <person name="Orlowska M."/>
            <person name="Perlinska-Lenart U."/>
            <person name="Aleksandrzak-Piekarczyk T."/>
            <person name="Szatraj K."/>
            <person name="Zielenkiewicz U."/>
            <person name="Pilsyk S."/>
            <person name="Malc E."/>
            <person name="Mieczkowski P."/>
            <person name="Kruszewska J.S."/>
            <person name="Biernat P."/>
            <person name="Pawlowska J."/>
        </authorList>
    </citation>
    <scope>NUCLEOTIDE SEQUENCE</scope>
    <source>
        <strain evidence="3">CBS 226.32</strain>
    </source>
</reference>
<dbReference type="PANTHER" id="PTHR24559:SF444">
    <property type="entry name" value="REVERSE TRANSCRIPTASE DOMAIN-CONTAINING PROTEIN"/>
    <property type="match status" value="1"/>
</dbReference>
<name>A0A8H7QF42_9FUNG</name>
<feature type="region of interest" description="Disordered" evidence="1">
    <location>
        <begin position="1"/>
        <end position="40"/>
    </location>
</feature>
<evidence type="ECO:0000259" key="2">
    <source>
        <dbReference type="PROSITE" id="PS50878"/>
    </source>
</evidence>
<protein>
    <recommendedName>
        <fullName evidence="2">Reverse transcriptase domain-containing protein</fullName>
    </recommendedName>
</protein>
<accession>A0A8H7QF42</accession>
<comment type="caution">
    <text evidence="3">The sequence shown here is derived from an EMBL/GenBank/DDBJ whole genome shotgun (WGS) entry which is preliminary data.</text>
</comment>
<sequence length="468" mass="54554">MEVDPNLDVTDEEGSSESDLDNSEDEMEEEELTHDTEESEDDMLLMLEDEYNELSNPDKYGLLRLDLNKDNGTFQLFVYDNYFYITAHSQRQYSLSLNHLINPDKLRENEKYHVVCNIHNDKLCNKDCSWLESSSYIIQRGDDIQFFMVNDTDSTIIFEPGDLIATLDIIYMSKIAEFNAYKVGKLKLEEIATNELFCNDIGDFDYENYEERINDKIDISNVPSDIKKKFLLLIYQFDHIFDWNNDKIGDIDVMEHTIRLKPNAVPRRVKPYFLSRLETESLQKELDKFLKLGIIEKAGYSDWSSPLIMLKKKDGTYRIVADFRYLNSQSQTMNYPLTNIDDLLDKLNEAHWMSCFDLRSGFFQARLSRSSQPLTTVVCSLGAFYFKKLAQGISSSPGAFAEIMQKCFHELVNECLILYLDDVTTYTNNKDPKEHLNDLARTFTCMSKHGIVLNPKKCHFCYIRSDLR</sequence>
<dbReference type="Proteomes" id="UP000650833">
    <property type="component" value="Unassembled WGS sequence"/>
</dbReference>
<dbReference type="PROSITE" id="PS50878">
    <property type="entry name" value="RT_POL"/>
    <property type="match status" value="1"/>
</dbReference>
<dbReference type="SUPFAM" id="SSF56672">
    <property type="entry name" value="DNA/RNA polymerases"/>
    <property type="match status" value="1"/>
</dbReference>
<dbReference type="InterPro" id="IPR053134">
    <property type="entry name" value="RNA-dir_DNA_polymerase"/>
</dbReference>
<keyword evidence="4" id="KW-1185">Reference proteome</keyword>
<evidence type="ECO:0000256" key="1">
    <source>
        <dbReference type="SAM" id="MobiDB-lite"/>
    </source>
</evidence>
<evidence type="ECO:0000313" key="3">
    <source>
        <dbReference type="EMBL" id="KAG2190276.1"/>
    </source>
</evidence>
<dbReference type="Pfam" id="PF00078">
    <property type="entry name" value="RVT_1"/>
    <property type="match status" value="1"/>
</dbReference>
<dbReference type="InterPro" id="IPR043502">
    <property type="entry name" value="DNA/RNA_pol_sf"/>
</dbReference>
<dbReference type="InterPro" id="IPR043128">
    <property type="entry name" value="Rev_trsase/Diguanyl_cyclase"/>
</dbReference>
<dbReference type="InterPro" id="IPR000477">
    <property type="entry name" value="RT_dom"/>
</dbReference>
<feature type="domain" description="Reverse transcriptase" evidence="2">
    <location>
        <begin position="291"/>
        <end position="468"/>
    </location>
</feature>
<evidence type="ECO:0000313" key="4">
    <source>
        <dbReference type="Proteomes" id="UP000650833"/>
    </source>
</evidence>
<dbReference type="PANTHER" id="PTHR24559">
    <property type="entry name" value="TRANSPOSON TY3-I GAG-POL POLYPROTEIN"/>
    <property type="match status" value="1"/>
</dbReference>